<sequence>MGFLAPLDDDDLTPDAAEAARRFLAAHPGPLSPLDRTLLGSAAAFDAYQGWFTLRDELVPYLGERAVTLFSFAISDGYPAPYPAGFFRRELELNGDDPVDPQVTEAERLLIDWGRGLGAGAASVAPGLAARVEQTFQPKLRLLLTAFAGLTVAVCVFTVAGGVELEQ</sequence>
<protein>
    <submittedName>
        <fullName evidence="2">Uncharacterized protein</fullName>
    </submittedName>
</protein>
<keyword evidence="1" id="KW-0472">Membrane</keyword>
<name>A0ABW0NMP0_9MICO</name>
<evidence type="ECO:0000313" key="3">
    <source>
        <dbReference type="Proteomes" id="UP001596039"/>
    </source>
</evidence>
<gene>
    <name evidence="2" type="ORF">ACFPJ4_03460</name>
</gene>
<evidence type="ECO:0000313" key="2">
    <source>
        <dbReference type="EMBL" id="MFC5501295.1"/>
    </source>
</evidence>
<comment type="caution">
    <text evidence="2">The sequence shown here is derived from an EMBL/GenBank/DDBJ whole genome shotgun (WGS) entry which is preliminary data.</text>
</comment>
<dbReference type="EMBL" id="JBHSMG010000001">
    <property type="protein sequence ID" value="MFC5501295.1"/>
    <property type="molecule type" value="Genomic_DNA"/>
</dbReference>
<organism evidence="2 3">
    <name type="scientific">Lysinimonas soli</name>
    <dbReference type="NCBI Taxonomy" id="1074233"/>
    <lineage>
        <taxon>Bacteria</taxon>
        <taxon>Bacillati</taxon>
        <taxon>Actinomycetota</taxon>
        <taxon>Actinomycetes</taxon>
        <taxon>Micrococcales</taxon>
        <taxon>Microbacteriaceae</taxon>
        <taxon>Lysinimonas</taxon>
    </lineage>
</organism>
<accession>A0ABW0NMP0</accession>
<dbReference type="RefSeq" id="WP_386738893.1">
    <property type="nucleotide sequence ID" value="NZ_JBHSMG010000001.1"/>
</dbReference>
<dbReference type="InterPro" id="IPR029032">
    <property type="entry name" value="AhpD-like"/>
</dbReference>
<proteinExistence type="predicted"/>
<dbReference type="SUPFAM" id="SSF69118">
    <property type="entry name" value="AhpD-like"/>
    <property type="match status" value="1"/>
</dbReference>
<keyword evidence="1" id="KW-0812">Transmembrane</keyword>
<evidence type="ECO:0000256" key="1">
    <source>
        <dbReference type="SAM" id="Phobius"/>
    </source>
</evidence>
<reference evidence="3" key="1">
    <citation type="journal article" date="2019" name="Int. J. Syst. Evol. Microbiol.">
        <title>The Global Catalogue of Microorganisms (GCM) 10K type strain sequencing project: providing services to taxonomists for standard genome sequencing and annotation.</title>
        <authorList>
            <consortium name="The Broad Institute Genomics Platform"/>
            <consortium name="The Broad Institute Genome Sequencing Center for Infectious Disease"/>
            <person name="Wu L."/>
            <person name="Ma J."/>
        </authorList>
    </citation>
    <scope>NUCLEOTIDE SEQUENCE [LARGE SCALE GENOMIC DNA]</scope>
    <source>
        <strain evidence="3">CGMCC 4.6997</strain>
    </source>
</reference>
<keyword evidence="3" id="KW-1185">Reference proteome</keyword>
<feature type="transmembrane region" description="Helical" evidence="1">
    <location>
        <begin position="142"/>
        <end position="163"/>
    </location>
</feature>
<dbReference type="Proteomes" id="UP001596039">
    <property type="component" value="Unassembled WGS sequence"/>
</dbReference>
<keyword evidence="1" id="KW-1133">Transmembrane helix</keyword>